<keyword evidence="8 15" id="KW-0347">Helicase</keyword>
<evidence type="ECO:0000256" key="11">
    <source>
        <dbReference type="ARBA" id="ARBA00048432"/>
    </source>
</evidence>
<dbReference type="InterPro" id="IPR027417">
    <property type="entry name" value="P-loop_NTPase"/>
</dbReference>
<feature type="domain" description="AAA+ ATPase" evidence="13">
    <location>
        <begin position="223"/>
        <end position="460"/>
    </location>
</feature>
<dbReference type="CDD" id="cd18044">
    <property type="entry name" value="DEXXQc_SMUBP2"/>
    <property type="match status" value="1"/>
</dbReference>
<gene>
    <name evidence="15" type="ORF">K444DRAFT_620910</name>
</gene>
<dbReference type="SMART" id="SM00487">
    <property type="entry name" value="DEXDc"/>
    <property type="match status" value="1"/>
</dbReference>
<keyword evidence="10" id="KW-0539">Nucleus</keyword>
<feature type="region of interest" description="Disordered" evidence="12">
    <location>
        <begin position="518"/>
        <end position="546"/>
    </location>
</feature>
<dbReference type="InterPro" id="IPR050534">
    <property type="entry name" value="Coronavir_polyprotein_1ab"/>
</dbReference>
<dbReference type="GO" id="GO:0016787">
    <property type="term" value="F:hydrolase activity"/>
    <property type="evidence" value="ECO:0007669"/>
    <property type="project" value="UniProtKB-KW"/>
</dbReference>
<dbReference type="CDD" id="cd18808">
    <property type="entry name" value="SF1_C_Upf1"/>
    <property type="match status" value="1"/>
</dbReference>
<evidence type="ECO:0000313" key="16">
    <source>
        <dbReference type="Proteomes" id="UP000235371"/>
    </source>
</evidence>
<dbReference type="InParanoid" id="A0A2J6SM15"/>
<dbReference type="GeneID" id="36589876"/>
<reference evidence="15 16" key="1">
    <citation type="submission" date="2016-04" db="EMBL/GenBank/DDBJ databases">
        <title>A degradative enzymes factory behind the ericoid mycorrhizal symbiosis.</title>
        <authorList>
            <consortium name="DOE Joint Genome Institute"/>
            <person name="Martino E."/>
            <person name="Morin E."/>
            <person name="Grelet G."/>
            <person name="Kuo A."/>
            <person name="Kohler A."/>
            <person name="Daghino S."/>
            <person name="Barry K."/>
            <person name="Choi C."/>
            <person name="Cichocki N."/>
            <person name="Clum A."/>
            <person name="Copeland A."/>
            <person name="Hainaut M."/>
            <person name="Haridas S."/>
            <person name="Labutti K."/>
            <person name="Lindquist E."/>
            <person name="Lipzen A."/>
            <person name="Khouja H.-R."/>
            <person name="Murat C."/>
            <person name="Ohm R."/>
            <person name="Olson A."/>
            <person name="Spatafora J."/>
            <person name="Veneault-Fourrey C."/>
            <person name="Henrissat B."/>
            <person name="Grigoriev I."/>
            <person name="Martin F."/>
            <person name="Perotto S."/>
        </authorList>
    </citation>
    <scope>NUCLEOTIDE SEQUENCE [LARGE SCALE GENOMIC DNA]</scope>
    <source>
        <strain evidence="15 16">E</strain>
    </source>
</reference>
<dbReference type="Pfam" id="PF21138">
    <property type="entry name" value="SMUBP-2_HCS1_1B"/>
    <property type="match status" value="1"/>
</dbReference>
<feature type="domain" description="Helicase ATP-binding" evidence="14">
    <location>
        <begin position="205"/>
        <end position="437"/>
    </location>
</feature>
<dbReference type="PANTHER" id="PTHR43788:SF8">
    <property type="entry name" value="DNA-BINDING PROTEIN SMUBP-2"/>
    <property type="match status" value="1"/>
</dbReference>
<dbReference type="EMBL" id="KZ613912">
    <property type="protein sequence ID" value="PMD51809.1"/>
    <property type="molecule type" value="Genomic_DNA"/>
</dbReference>
<comment type="catalytic activity">
    <reaction evidence="11">
        <text>ATP + H2O = ADP + phosphate + H(+)</text>
        <dbReference type="Rhea" id="RHEA:13065"/>
        <dbReference type="ChEBI" id="CHEBI:15377"/>
        <dbReference type="ChEBI" id="CHEBI:15378"/>
        <dbReference type="ChEBI" id="CHEBI:30616"/>
        <dbReference type="ChEBI" id="CHEBI:43474"/>
        <dbReference type="ChEBI" id="CHEBI:456216"/>
        <dbReference type="EC" id="3.6.4.12"/>
    </reaction>
    <physiologicalReaction direction="left-to-right" evidence="11">
        <dbReference type="Rhea" id="RHEA:13066"/>
    </physiologicalReaction>
</comment>
<comment type="subcellular location">
    <subcellularLocation>
        <location evidence="2">Cytoplasm</location>
    </subcellularLocation>
    <subcellularLocation>
        <location evidence="1">Nucleus</location>
    </subcellularLocation>
</comment>
<dbReference type="SUPFAM" id="SSF52540">
    <property type="entry name" value="P-loop containing nucleoside triphosphate hydrolases"/>
    <property type="match status" value="1"/>
</dbReference>
<evidence type="ECO:0000256" key="3">
    <source>
        <dbReference type="ARBA" id="ARBA00007913"/>
    </source>
</evidence>
<keyword evidence="16" id="KW-1185">Reference proteome</keyword>
<dbReference type="GO" id="GO:0005634">
    <property type="term" value="C:nucleus"/>
    <property type="evidence" value="ECO:0007669"/>
    <property type="project" value="UniProtKB-SubCell"/>
</dbReference>
<dbReference type="Gene3D" id="3.40.50.300">
    <property type="entry name" value="P-loop containing nucleotide triphosphate hydrolases"/>
    <property type="match status" value="2"/>
</dbReference>
<dbReference type="InterPro" id="IPR041679">
    <property type="entry name" value="DNA2/NAM7-like_C"/>
</dbReference>
<dbReference type="SMART" id="SM00382">
    <property type="entry name" value="AAA"/>
    <property type="match status" value="1"/>
</dbReference>
<evidence type="ECO:0000256" key="9">
    <source>
        <dbReference type="ARBA" id="ARBA00022840"/>
    </source>
</evidence>
<dbReference type="InterPro" id="IPR048761">
    <property type="entry name" value="SMUBP-2_HCS1_1B"/>
</dbReference>
<dbReference type="GO" id="GO:0003723">
    <property type="term" value="F:RNA binding"/>
    <property type="evidence" value="ECO:0007669"/>
    <property type="project" value="InterPro"/>
</dbReference>
<dbReference type="InterPro" id="IPR047187">
    <property type="entry name" value="SF1_C_Upf1"/>
</dbReference>
<dbReference type="AlphaFoldDB" id="A0A2J6SM15"/>
<evidence type="ECO:0000256" key="7">
    <source>
        <dbReference type="ARBA" id="ARBA00022801"/>
    </source>
</evidence>
<dbReference type="InterPro" id="IPR003593">
    <property type="entry name" value="AAA+_ATPase"/>
</dbReference>
<protein>
    <recommendedName>
        <fullName evidence="4">DNA helicase</fullName>
        <ecNumber evidence="4">3.6.4.12</ecNumber>
    </recommendedName>
</protein>
<dbReference type="Pfam" id="PF13086">
    <property type="entry name" value="AAA_11"/>
    <property type="match status" value="1"/>
</dbReference>
<evidence type="ECO:0000256" key="5">
    <source>
        <dbReference type="ARBA" id="ARBA00022490"/>
    </source>
</evidence>
<organism evidence="15 16">
    <name type="scientific">Hyaloscypha bicolor E</name>
    <dbReference type="NCBI Taxonomy" id="1095630"/>
    <lineage>
        <taxon>Eukaryota</taxon>
        <taxon>Fungi</taxon>
        <taxon>Dikarya</taxon>
        <taxon>Ascomycota</taxon>
        <taxon>Pezizomycotina</taxon>
        <taxon>Leotiomycetes</taxon>
        <taxon>Helotiales</taxon>
        <taxon>Hyaloscyphaceae</taxon>
        <taxon>Hyaloscypha</taxon>
        <taxon>Hyaloscypha bicolor</taxon>
    </lineage>
</organism>
<evidence type="ECO:0000256" key="1">
    <source>
        <dbReference type="ARBA" id="ARBA00004123"/>
    </source>
</evidence>
<evidence type="ECO:0000256" key="4">
    <source>
        <dbReference type="ARBA" id="ARBA00012551"/>
    </source>
</evidence>
<proteinExistence type="inferred from homology"/>
<accession>A0A2J6SM15</accession>
<evidence type="ECO:0000259" key="13">
    <source>
        <dbReference type="SMART" id="SM00382"/>
    </source>
</evidence>
<keyword evidence="9" id="KW-0067">ATP-binding</keyword>
<dbReference type="GO" id="GO:0005694">
    <property type="term" value="C:chromosome"/>
    <property type="evidence" value="ECO:0007669"/>
    <property type="project" value="UniProtKB-ARBA"/>
</dbReference>
<dbReference type="PANTHER" id="PTHR43788">
    <property type="entry name" value="DNA2/NAM7 HELICASE FAMILY MEMBER"/>
    <property type="match status" value="1"/>
</dbReference>
<keyword evidence="7" id="KW-0378">Hydrolase</keyword>
<name>A0A2J6SM15_9HELO</name>
<evidence type="ECO:0000256" key="2">
    <source>
        <dbReference type="ARBA" id="ARBA00004496"/>
    </source>
</evidence>
<dbReference type="InterPro" id="IPR014001">
    <property type="entry name" value="Helicase_ATP-bd"/>
</dbReference>
<dbReference type="GO" id="GO:0005524">
    <property type="term" value="F:ATP binding"/>
    <property type="evidence" value="ECO:0007669"/>
    <property type="project" value="UniProtKB-KW"/>
</dbReference>
<keyword evidence="5" id="KW-0963">Cytoplasm</keyword>
<dbReference type="GO" id="GO:0043139">
    <property type="term" value="F:5'-3' DNA helicase activity"/>
    <property type="evidence" value="ECO:0007669"/>
    <property type="project" value="TreeGrafter"/>
</dbReference>
<comment type="similarity">
    <text evidence="3">Belongs to the DNA2/NAM7 helicase family.</text>
</comment>
<dbReference type="InterPro" id="IPR041677">
    <property type="entry name" value="DNA2/NAM7_AAA_11"/>
</dbReference>
<evidence type="ECO:0000256" key="6">
    <source>
        <dbReference type="ARBA" id="ARBA00022741"/>
    </source>
</evidence>
<dbReference type="OrthoDB" id="6513042at2759"/>
<evidence type="ECO:0000256" key="10">
    <source>
        <dbReference type="ARBA" id="ARBA00023242"/>
    </source>
</evidence>
<evidence type="ECO:0000313" key="15">
    <source>
        <dbReference type="EMBL" id="PMD51809.1"/>
    </source>
</evidence>
<dbReference type="FunCoup" id="A0A2J6SM15">
    <property type="interactions" value="566"/>
</dbReference>
<dbReference type="Proteomes" id="UP000235371">
    <property type="component" value="Unassembled WGS sequence"/>
</dbReference>
<dbReference type="FunFam" id="3.40.50.300:FF:000326">
    <property type="entry name" value="P-loop containing nucleoside triphosphate hydrolase"/>
    <property type="match status" value="1"/>
</dbReference>
<evidence type="ECO:0000259" key="14">
    <source>
        <dbReference type="SMART" id="SM00487"/>
    </source>
</evidence>
<dbReference type="Pfam" id="PF13087">
    <property type="entry name" value="AAA_12"/>
    <property type="match status" value="1"/>
</dbReference>
<keyword evidence="6" id="KW-0547">Nucleotide-binding</keyword>
<dbReference type="RefSeq" id="XP_024728713.1">
    <property type="nucleotide sequence ID" value="XM_024881799.1"/>
</dbReference>
<sequence>MAPKDAVDIPSFAATQLALLEAELQSELSETSSLISNASPTALQKAGLAITNLSLSSQRTGLGGKTVVELGPDSATASKDGELAEHGVRTGDIVVVSEMPSGSARKREVMELESKGSRGVVTRVGSKAVWVALDEREGEEGVGGKRLWLVKLANDVTYKRMNQTMQRLQKMKSDEYSSFVRVLFGLTTPSPVSGDLVEGKEVEWVDPSLNDSQKDAIRFALTSKEVALIHGPPGTGKTHTLIELILQMLKQNLRVLVCGPSNISVDNIVERLAPHKISIVRLGHPARLLPSVLNHSLDVLTQTSDAAAIVQDVRKEMDTKQASIRKTKSGRERREIYGQIKDLRREFREREKKCISTLIGSSKVVLATLHGAGGFQTKDEVFDVVIIDEASQALEAQCWVPLLRASKVVLAGDHLQLPPTIKSLNSKTTKAKTRDSEELVKGMTLETTLFDRLLRLHGPGIKRMLTTQYRMHEKIMRFPSDELYESKLVAADAVKARLLKDLPYEVKETEDTTEPLIFFDTQGGDFPEKNEEEEVDKKAGKGMMGESKSNEMEAALVKQHVRNLVDAGVKPDDIAIITPYNAQLALMSREMKEAFPGIELGSVDGFQGREKEAVIVSLVRSNAQHDCGFVAEKRRLNVAMTRPRRSLTIIGDSETLQGSKFLKRWMEFLEEGDLRYPSASALNSQ</sequence>
<dbReference type="EC" id="3.6.4.12" evidence="4"/>
<dbReference type="GO" id="GO:0005737">
    <property type="term" value="C:cytoplasm"/>
    <property type="evidence" value="ECO:0007669"/>
    <property type="project" value="UniProtKB-SubCell"/>
</dbReference>
<evidence type="ECO:0000256" key="8">
    <source>
        <dbReference type="ARBA" id="ARBA00022806"/>
    </source>
</evidence>
<dbReference type="Gene3D" id="2.40.30.270">
    <property type="match status" value="1"/>
</dbReference>
<evidence type="ECO:0000256" key="12">
    <source>
        <dbReference type="SAM" id="MobiDB-lite"/>
    </source>
</evidence>